<dbReference type="Proteomes" id="UP000248054">
    <property type="component" value="Unassembled WGS sequence"/>
</dbReference>
<protein>
    <submittedName>
        <fullName evidence="1">Uncharacterized protein</fullName>
    </submittedName>
</protein>
<dbReference type="AlphaFoldDB" id="A0A2V4XIT4"/>
<evidence type="ECO:0000313" key="1">
    <source>
        <dbReference type="EMBL" id="PYE81543.1"/>
    </source>
</evidence>
<organism evidence="1 2">
    <name type="scientific">Winogradskyella epiphytica</name>
    <dbReference type="NCBI Taxonomy" id="262005"/>
    <lineage>
        <taxon>Bacteria</taxon>
        <taxon>Pseudomonadati</taxon>
        <taxon>Bacteroidota</taxon>
        <taxon>Flavobacteriia</taxon>
        <taxon>Flavobacteriales</taxon>
        <taxon>Flavobacteriaceae</taxon>
        <taxon>Winogradskyella</taxon>
    </lineage>
</organism>
<comment type="caution">
    <text evidence="1">The sequence shown here is derived from an EMBL/GenBank/DDBJ whole genome shotgun (WGS) entry which is preliminary data.</text>
</comment>
<dbReference type="EMBL" id="QJTD01000002">
    <property type="protein sequence ID" value="PYE81543.1"/>
    <property type="molecule type" value="Genomic_DNA"/>
</dbReference>
<gene>
    <name evidence="1" type="ORF">DFQ11_102117</name>
</gene>
<accession>A0A2V4XIT4</accession>
<evidence type="ECO:0000313" key="2">
    <source>
        <dbReference type="Proteomes" id="UP000248054"/>
    </source>
</evidence>
<reference evidence="1 2" key="1">
    <citation type="submission" date="2018-06" db="EMBL/GenBank/DDBJ databases">
        <title>Genomic Encyclopedia of Type Strains, Phase III (KMG-III): the genomes of soil and plant-associated and newly described type strains.</title>
        <authorList>
            <person name="Whitman W."/>
        </authorList>
    </citation>
    <scope>NUCLEOTIDE SEQUENCE [LARGE SCALE GENOMIC DNA]</scope>
    <source>
        <strain evidence="1 2">CECT 7945</strain>
    </source>
</reference>
<keyword evidence="2" id="KW-1185">Reference proteome</keyword>
<proteinExistence type="predicted"/>
<name>A0A2V4XIT4_9FLAO</name>
<sequence>MSYLQEDGVHFLSSVLRIGQPNSHIDNFHEGGMVYGIRNDGFLKEKGYTKYGEFILKRILMLFIKWLKAYTLEFPILKLFLGM</sequence>